<dbReference type="InterPro" id="IPR001451">
    <property type="entry name" value="Hexapep"/>
</dbReference>
<evidence type="ECO:0000256" key="5">
    <source>
        <dbReference type="ARBA" id="ARBA00022679"/>
    </source>
</evidence>
<dbReference type="EMBL" id="JACSRA010000007">
    <property type="protein sequence ID" value="MBD7910909.1"/>
    <property type="molecule type" value="Genomic_DNA"/>
</dbReference>
<name>A0ABR8PRV8_9CLOT</name>
<dbReference type="Proteomes" id="UP000627781">
    <property type="component" value="Unassembled WGS sequence"/>
</dbReference>
<dbReference type="SUPFAM" id="SSF51161">
    <property type="entry name" value="Trimeric LpxA-like enzymes"/>
    <property type="match status" value="1"/>
</dbReference>
<keyword evidence="4" id="KW-0028">Amino-acid biosynthesis</keyword>
<keyword evidence="5" id="KW-0808">Transferase</keyword>
<sequence>MNFNLIQEHYNYIFDSIYNLVIEDLLAFVNNDPACNGNLDLVLNSYRSFKCIVLYRIANCIYYSNNIDSYNKLILARMISEYAKVQTGIEIHPAAKIGKQFVIDHGIGTVIGETCEIGEQCYLLQGVILGSKGISANEAGKRHPTLGNNVEIGAFSRILGPITIGNNVKISPHTVLTSDIPSNSKVIIQNELQILKERNCINSISITNIKYDGELLLSIYGENLKDTSIEVLDKDFNSINYIEYNVLMMKNDIIKIKFKTTNKSLLKEIKNIFLLKIFNQYNNEVILANCIAMKLMFKDIIT</sequence>
<evidence type="ECO:0000256" key="7">
    <source>
        <dbReference type="ARBA" id="ARBA00023315"/>
    </source>
</evidence>
<comment type="caution">
    <text evidence="9">The sequence shown here is derived from an EMBL/GenBank/DDBJ whole genome shotgun (WGS) entry which is preliminary data.</text>
</comment>
<evidence type="ECO:0000313" key="10">
    <source>
        <dbReference type="Proteomes" id="UP000627781"/>
    </source>
</evidence>
<evidence type="ECO:0000256" key="4">
    <source>
        <dbReference type="ARBA" id="ARBA00022605"/>
    </source>
</evidence>
<comment type="catalytic activity">
    <reaction evidence="8">
        <text>L-serine + acetyl-CoA = O-acetyl-L-serine + CoA</text>
        <dbReference type="Rhea" id="RHEA:24560"/>
        <dbReference type="ChEBI" id="CHEBI:33384"/>
        <dbReference type="ChEBI" id="CHEBI:57287"/>
        <dbReference type="ChEBI" id="CHEBI:57288"/>
        <dbReference type="ChEBI" id="CHEBI:58340"/>
        <dbReference type="EC" id="2.3.1.30"/>
    </reaction>
</comment>
<keyword evidence="7" id="KW-0012">Acyltransferase</keyword>
<evidence type="ECO:0000256" key="2">
    <source>
        <dbReference type="ARBA" id="ARBA00007274"/>
    </source>
</evidence>
<keyword evidence="6" id="KW-0198">Cysteine biosynthesis</keyword>
<dbReference type="Pfam" id="PF00132">
    <property type="entry name" value="Hexapep"/>
    <property type="match status" value="1"/>
</dbReference>
<reference evidence="9 10" key="1">
    <citation type="submission" date="2020-08" db="EMBL/GenBank/DDBJ databases">
        <title>A Genomic Blueprint of the Chicken Gut Microbiome.</title>
        <authorList>
            <person name="Gilroy R."/>
            <person name="Ravi A."/>
            <person name="Getino M."/>
            <person name="Pursley I."/>
            <person name="Horton D.L."/>
            <person name="Alikhan N.-F."/>
            <person name="Baker D."/>
            <person name="Gharbi K."/>
            <person name="Hall N."/>
            <person name="Watson M."/>
            <person name="Adriaenssens E.M."/>
            <person name="Foster-Nyarko E."/>
            <person name="Jarju S."/>
            <person name="Secka A."/>
            <person name="Antonio M."/>
            <person name="Oren A."/>
            <person name="Chaudhuri R."/>
            <person name="La Ragione R.M."/>
            <person name="Hildebrand F."/>
            <person name="Pallen M.J."/>
        </authorList>
    </citation>
    <scope>NUCLEOTIDE SEQUENCE [LARGE SCALE GENOMIC DNA]</scope>
    <source>
        <strain evidence="9 10">Sa3CVN1</strain>
    </source>
</reference>
<dbReference type="CDD" id="cd03354">
    <property type="entry name" value="LbH_SAT"/>
    <property type="match status" value="1"/>
</dbReference>
<protein>
    <recommendedName>
        <fullName evidence="3">serine O-acetyltransferase</fullName>
        <ecNumber evidence="3">2.3.1.30</ecNumber>
    </recommendedName>
</protein>
<keyword evidence="10" id="KW-1185">Reference proteome</keyword>
<dbReference type="PANTHER" id="PTHR42811">
    <property type="entry name" value="SERINE ACETYLTRANSFERASE"/>
    <property type="match status" value="1"/>
</dbReference>
<evidence type="ECO:0000256" key="1">
    <source>
        <dbReference type="ARBA" id="ARBA00004876"/>
    </source>
</evidence>
<evidence type="ECO:0000313" key="9">
    <source>
        <dbReference type="EMBL" id="MBD7910909.1"/>
    </source>
</evidence>
<dbReference type="InterPro" id="IPR042122">
    <property type="entry name" value="Ser_AcTrfase_N_sf"/>
</dbReference>
<organism evidence="9 10">
    <name type="scientific">Clostridium cibarium</name>
    <dbReference type="NCBI Taxonomy" id="2762247"/>
    <lineage>
        <taxon>Bacteria</taxon>
        <taxon>Bacillati</taxon>
        <taxon>Bacillota</taxon>
        <taxon>Clostridia</taxon>
        <taxon>Eubacteriales</taxon>
        <taxon>Clostridiaceae</taxon>
        <taxon>Clostridium</taxon>
    </lineage>
</organism>
<evidence type="ECO:0000256" key="3">
    <source>
        <dbReference type="ARBA" id="ARBA00013266"/>
    </source>
</evidence>
<proteinExistence type="inferred from homology"/>
<comment type="similarity">
    <text evidence="2">Belongs to the transferase hexapeptide repeat family.</text>
</comment>
<evidence type="ECO:0000256" key="6">
    <source>
        <dbReference type="ARBA" id="ARBA00023192"/>
    </source>
</evidence>
<dbReference type="EC" id="2.3.1.30" evidence="3"/>
<dbReference type="InterPro" id="IPR011004">
    <property type="entry name" value="Trimer_LpxA-like_sf"/>
</dbReference>
<gene>
    <name evidence="9" type="ORF">H9661_06020</name>
</gene>
<dbReference type="Gene3D" id="1.10.3130.10">
    <property type="entry name" value="serine acetyltransferase, domain 1"/>
    <property type="match status" value="1"/>
</dbReference>
<comment type="pathway">
    <text evidence="1">Amino-acid biosynthesis; L-cysteine biosynthesis; L-cysteine from L-serine: step 1/2.</text>
</comment>
<evidence type="ECO:0000256" key="8">
    <source>
        <dbReference type="ARBA" id="ARBA00049486"/>
    </source>
</evidence>
<dbReference type="InterPro" id="IPR045304">
    <property type="entry name" value="LbH_SAT"/>
</dbReference>
<dbReference type="Gene3D" id="2.160.10.10">
    <property type="entry name" value="Hexapeptide repeat proteins"/>
    <property type="match status" value="1"/>
</dbReference>
<accession>A0ABR8PRV8</accession>